<dbReference type="EMBL" id="QNUK01000025">
    <property type="protein sequence ID" value="KAF5907038.1"/>
    <property type="molecule type" value="Genomic_DNA"/>
</dbReference>
<evidence type="ECO:0000313" key="2">
    <source>
        <dbReference type="Proteomes" id="UP000727407"/>
    </source>
</evidence>
<dbReference type="Proteomes" id="UP000727407">
    <property type="component" value="Unassembled WGS sequence"/>
</dbReference>
<keyword evidence="2" id="KW-1185">Reference proteome</keyword>
<protein>
    <submittedName>
        <fullName evidence="1">Disheveled-associated activator of morphogenesis 2</fullName>
    </submittedName>
</protein>
<gene>
    <name evidence="1" type="primary">daam2</name>
    <name evidence="1" type="ORF">DAT39_003135</name>
</gene>
<accession>A0A8J4XEW2</accession>
<evidence type="ECO:0000313" key="1">
    <source>
        <dbReference type="EMBL" id="KAF5907038.1"/>
    </source>
</evidence>
<organism evidence="1 2">
    <name type="scientific">Clarias magur</name>
    <name type="common">Asian catfish</name>
    <name type="synonym">Macropteronotus magur</name>
    <dbReference type="NCBI Taxonomy" id="1594786"/>
    <lineage>
        <taxon>Eukaryota</taxon>
        <taxon>Metazoa</taxon>
        <taxon>Chordata</taxon>
        <taxon>Craniata</taxon>
        <taxon>Vertebrata</taxon>
        <taxon>Euteleostomi</taxon>
        <taxon>Actinopterygii</taxon>
        <taxon>Neopterygii</taxon>
        <taxon>Teleostei</taxon>
        <taxon>Ostariophysi</taxon>
        <taxon>Siluriformes</taxon>
        <taxon>Clariidae</taxon>
        <taxon>Clarias</taxon>
    </lineage>
</organism>
<comment type="caution">
    <text evidence="1">The sequence shown here is derived from an EMBL/GenBank/DDBJ whole genome shotgun (WGS) entry which is preliminary data.</text>
</comment>
<name>A0A8J4XEW2_CLAMG</name>
<proteinExistence type="predicted"/>
<dbReference type="AlphaFoldDB" id="A0A8J4XEW2"/>
<feature type="non-terminal residue" evidence="1">
    <location>
        <position position="61"/>
    </location>
</feature>
<sequence length="61" mass="7010">MEGEGECTQEIRLHIVRRIYGAGVEPSITRVRAKDNAVSHRHLYACPHKLILNKLPLFFPK</sequence>
<reference evidence="1" key="1">
    <citation type="submission" date="2020-07" db="EMBL/GenBank/DDBJ databases">
        <title>Clarias magur genome sequencing, assembly and annotation.</title>
        <authorList>
            <person name="Kushwaha B."/>
            <person name="Kumar R."/>
            <person name="Das P."/>
            <person name="Joshi C.G."/>
            <person name="Kumar D."/>
            <person name="Nagpure N.S."/>
            <person name="Pandey M."/>
            <person name="Agarwal S."/>
            <person name="Srivastava S."/>
            <person name="Singh M."/>
            <person name="Sahoo L."/>
            <person name="Jayasankar P."/>
            <person name="Meher P.K."/>
            <person name="Koringa P.G."/>
            <person name="Iquebal M.A."/>
            <person name="Das S.P."/>
            <person name="Bit A."/>
            <person name="Patnaik S."/>
            <person name="Patel N."/>
            <person name="Shah T.M."/>
            <person name="Hinsu A."/>
            <person name="Jena J.K."/>
        </authorList>
    </citation>
    <scope>NUCLEOTIDE SEQUENCE</scope>
    <source>
        <strain evidence="1">CIFAMagur01</strain>
        <tissue evidence="1">Testis</tissue>
    </source>
</reference>